<feature type="region of interest" description="Disordered" evidence="1">
    <location>
        <begin position="551"/>
        <end position="577"/>
    </location>
</feature>
<evidence type="ECO:0000256" key="2">
    <source>
        <dbReference type="SAM" id="Phobius"/>
    </source>
</evidence>
<evidence type="ECO:0000313" key="4">
    <source>
        <dbReference type="Proteomes" id="UP000625711"/>
    </source>
</evidence>
<feature type="compositionally biased region" description="Polar residues" evidence="1">
    <location>
        <begin position="479"/>
        <end position="494"/>
    </location>
</feature>
<sequence length="756" mass="83317">MVLQKKVHLSSSQKNTQCNSVMVHGCKKLWTALQILWSSVYIVCGAFQLMASIFFLVSVHELTLYGVLVAGSWNIIIGIAGSVVACITVPTVKRQETLLYLAVSILAVNSVVVIQSEWKLYFTDMPNLLNKYSNHVLIDYAAKIRISDGVAIPNFVESVYRLQNRHEILGFVLKSCLNFVVYSVETVLRSFIRATHSNRYAQTLPNKKLDKLNNKKRKAHGSHDQVSDIEYIIPRTKSAKSPQSHQVYDAYAQSWVFDTDSAGCSNGSAGANETSYLRILQNGTPKNPLGRPAGLQNGTTVKTVTHLIDNPVVHIEEASDDSTSNSDRKLCHMKSFSRSASPIILSASSSQVSLTNYNPVTANPPIYEYLEKLTEPQIYRSRLNTAVSRKSEEEEDTPQYQAPQSGMMRRVETVSPQVVEPVQYASLMKELQRAIVSKKEPPSVTSPLSNSESQSHSKSSDTEFSKELEAALQLIQDLESPNTVDTPSDPQNSRPLAVWRKNSEPSESEKTLSAVGSMAEIASPLADMVAPQDRSPPSTTGKAARVLVRYPDSQSTSGYSSPSHGPTPNWSTTSSLSGSNNDIVKPVSYHVHNAKSTTVISLYSQPNEHSKGKSVTLVRISGECDPLEHSKSIDETPIHCSTFISDSNPVPRSPNSTLTSAVPPTSTTFHPQQKPADTNNAGIWNVKSLLRKKKQHTVPKLCPELEGAIVKSESLAYLSEVELLARARRNEEIQRQIEERVIQQLGMPRAESESNC</sequence>
<feature type="transmembrane region" description="Helical" evidence="2">
    <location>
        <begin position="35"/>
        <end position="57"/>
    </location>
</feature>
<dbReference type="Proteomes" id="UP000625711">
    <property type="component" value="Unassembled WGS sequence"/>
</dbReference>
<keyword evidence="2" id="KW-0472">Membrane</keyword>
<keyword evidence="2" id="KW-0812">Transmembrane</keyword>
<accession>A0A834HZQ3</accession>
<protein>
    <submittedName>
        <fullName evidence="3">Uncharacterized protein</fullName>
    </submittedName>
</protein>
<dbReference type="OrthoDB" id="8196819at2759"/>
<feature type="transmembrane region" description="Helical" evidence="2">
    <location>
        <begin position="98"/>
        <end position="118"/>
    </location>
</feature>
<keyword evidence="2" id="KW-1133">Transmembrane helix</keyword>
<feature type="region of interest" description="Disordered" evidence="1">
    <location>
        <begin position="645"/>
        <end position="680"/>
    </location>
</feature>
<dbReference type="AlphaFoldDB" id="A0A834HZQ3"/>
<reference evidence="3" key="1">
    <citation type="submission" date="2020-08" db="EMBL/GenBank/DDBJ databases">
        <title>Genome sequencing and assembly of the red palm weevil Rhynchophorus ferrugineus.</title>
        <authorList>
            <person name="Dias G.B."/>
            <person name="Bergman C.M."/>
            <person name="Manee M."/>
        </authorList>
    </citation>
    <scope>NUCLEOTIDE SEQUENCE</scope>
    <source>
        <strain evidence="3">AA-2017</strain>
        <tissue evidence="3">Whole larva</tissue>
    </source>
</reference>
<feature type="compositionally biased region" description="Polar residues" evidence="1">
    <location>
        <begin position="552"/>
        <end position="577"/>
    </location>
</feature>
<keyword evidence="4" id="KW-1185">Reference proteome</keyword>
<feature type="region of interest" description="Disordered" evidence="1">
    <location>
        <begin position="479"/>
        <end position="514"/>
    </location>
</feature>
<dbReference type="EMBL" id="JAACXV010014013">
    <property type="protein sequence ID" value="KAF7271134.1"/>
    <property type="molecule type" value="Genomic_DNA"/>
</dbReference>
<feature type="transmembrane region" description="Helical" evidence="2">
    <location>
        <begin position="63"/>
        <end position="86"/>
    </location>
</feature>
<organism evidence="3 4">
    <name type="scientific">Rhynchophorus ferrugineus</name>
    <name type="common">Red palm weevil</name>
    <name type="synonym">Curculio ferrugineus</name>
    <dbReference type="NCBI Taxonomy" id="354439"/>
    <lineage>
        <taxon>Eukaryota</taxon>
        <taxon>Metazoa</taxon>
        <taxon>Ecdysozoa</taxon>
        <taxon>Arthropoda</taxon>
        <taxon>Hexapoda</taxon>
        <taxon>Insecta</taxon>
        <taxon>Pterygota</taxon>
        <taxon>Neoptera</taxon>
        <taxon>Endopterygota</taxon>
        <taxon>Coleoptera</taxon>
        <taxon>Polyphaga</taxon>
        <taxon>Cucujiformia</taxon>
        <taxon>Curculionidae</taxon>
        <taxon>Dryophthorinae</taxon>
        <taxon>Rhynchophorus</taxon>
    </lineage>
</organism>
<feature type="compositionally biased region" description="Basic and acidic residues" evidence="1">
    <location>
        <begin position="501"/>
        <end position="510"/>
    </location>
</feature>
<feature type="region of interest" description="Disordered" evidence="1">
    <location>
        <begin position="386"/>
        <end position="409"/>
    </location>
</feature>
<feature type="region of interest" description="Disordered" evidence="1">
    <location>
        <begin position="438"/>
        <end position="465"/>
    </location>
</feature>
<evidence type="ECO:0000256" key="1">
    <source>
        <dbReference type="SAM" id="MobiDB-lite"/>
    </source>
</evidence>
<name>A0A834HZQ3_RHYFE</name>
<gene>
    <name evidence="3" type="ORF">GWI33_015961</name>
</gene>
<proteinExistence type="predicted"/>
<comment type="caution">
    <text evidence="3">The sequence shown here is derived from an EMBL/GenBank/DDBJ whole genome shotgun (WGS) entry which is preliminary data.</text>
</comment>
<evidence type="ECO:0000313" key="3">
    <source>
        <dbReference type="EMBL" id="KAF7271134.1"/>
    </source>
</evidence>